<feature type="region of interest" description="Disordered" evidence="7">
    <location>
        <begin position="1"/>
        <end position="26"/>
    </location>
</feature>
<dbReference type="InterPro" id="IPR017423">
    <property type="entry name" value="TRM6"/>
</dbReference>
<dbReference type="AlphaFoldDB" id="A0A163L0J5"/>
<feature type="compositionally biased region" description="Low complexity" evidence="7">
    <location>
        <begin position="1"/>
        <end position="22"/>
    </location>
</feature>
<dbReference type="GO" id="GO:0030488">
    <property type="term" value="P:tRNA methylation"/>
    <property type="evidence" value="ECO:0007669"/>
    <property type="project" value="InterPro"/>
</dbReference>
<dbReference type="Proteomes" id="UP000078561">
    <property type="component" value="Unassembled WGS sequence"/>
</dbReference>
<dbReference type="PANTHER" id="PTHR12945">
    <property type="entry name" value="TRANSLATION INITIATION FACTOR EIF3-RELATED"/>
    <property type="match status" value="1"/>
</dbReference>
<evidence type="ECO:0000256" key="5">
    <source>
        <dbReference type="ARBA" id="ARBA00023242"/>
    </source>
</evidence>
<proteinExistence type="inferred from homology"/>
<evidence type="ECO:0000256" key="7">
    <source>
        <dbReference type="SAM" id="MobiDB-lite"/>
    </source>
</evidence>
<comment type="subcellular location">
    <subcellularLocation>
        <location evidence="1 6">Nucleus</location>
    </subcellularLocation>
</comment>
<evidence type="ECO:0000256" key="4">
    <source>
        <dbReference type="ARBA" id="ARBA00022694"/>
    </source>
</evidence>
<accession>A0A163L0J5</accession>
<gene>
    <name evidence="8" type="primary">ABSGL_08968.1 scaffold 10666</name>
</gene>
<dbReference type="STRING" id="4829.A0A163L0J5"/>
<evidence type="ECO:0000313" key="9">
    <source>
        <dbReference type="Proteomes" id="UP000078561"/>
    </source>
</evidence>
<evidence type="ECO:0000256" key="2">
    <source>
        <dbReference type="ARBA" id="ARBA00008320"/>
    </source>
</evidence>
<keyword evidence="4 6" id="KW-0819">tRNA processing</keyword>
<dbReference type="EMBL" id="LT554066">
    <property type="protein sequence ID" value="SAM03150.1"/>
    <property type="molecule type" value="Genomic_DNA"/>
</dbReference>
<dbReference type="InterPro" id="IPR029063">
    <property type="entry name" value="SAM-dependent_MTases_sf"/>
</dbReference>
<protein>
    <recommendedName>
        <fullName evidence="3 6">tRNA (adenine(58)-N(1))-methyltransferase non-catalytic subunit TRM6</fullName>
    </recommendedName>
</protein>
<name>A0A163L0J5_ABSGL</name>
<dbReference type="PANTHER" id="PTHR12945:SF0">
    <property type="entry name" value="TRNA (ADENINE(58)-N(1))-METHYLTRANSFERASE NON-CATALYTIC SUBUNIT TRM6"/>
    <property type="match status" value="1"/>
</dbReference>
<dbReference type="FunCoup" id="A0A163L0J5">
    <property type="interactions" value="612"/>
</dbReference>
<evidence type="ECO:0000313" key="8">
    <source>
        <dbReference type="EMBL" id="SAM03150.1"/>
    </source>
</evidence>
<dbReference type="InParanoid" id="A0A163L0J5"/>
<dbReference type="Pfam" id="PF04189">
    <property type="entry name" value="Gcd10p"/>
    <property type="match status" value="1"/>
</dbReference>
<comment type="subunit">
    <text evidence="6">Heterotetramer.</text>
</comment>
<evidence type="ECO:0000256" key="1">
    <source>
        <dbReference type="ARBA" id="ARBA00004123"/>
    </source>
</evidence>
<evidence type="ECO:0000256" key="6">
    <source>
        <dbReference type="PIRNR" id="PIRNR038170"/>
    </source>
</evidence>
<comment type="function">
    <text evidence="6">Substrate-binding subunit of tRNA (adenine-N1-)-methyltransferase, which catalyzes the formation of N1-methyladenine at position 58 (m1A58) in initiator methionyl-tRNA.</text>
</comment>
<dbReference type="OMA" id="TRCRPYQ"/>
<dbReference type="GO" id="GO:0031515">
    <property type="term" value="C:tRNA (m1A) methyltransferase complex"/>
    <property type="evidence" value="ECO:0007669"/>
    <property type="project" value="UniProtKB-UniRule"/>
</dbReference>
<dbReference type="Gene3D" id="3.40.50.150">
    <property type="entry name" value="Vaccinia Virus protein VP39"/>
    <property type="match status" value="1"/>
</dbReference>
<sequence length="469" mass="53227">MADPTPATASPESTASPAQQQQEDLEQDVPHVCKNQYILISMPSGNVKMMNLKEDTMVNLGKFGSFNSNNLIDQPFGLSYEIYDNKGSIRPIKNFALEAVEETKANNQNIIDTRAVQSLTYEEVEKLKEEGKSGTLQPEEIIQRIMESHTEFDKKTEYSKFKYIERKKKKFMKMFTPVRPTLYTLSNYFFNKNPDKINFLRLDTLSQLLNKANVRANSKLLIVDDTQGLLVAAAAERMGGYGTIVGVHEGDNHNFDVVRYMNFSKRILNTIHSVPLARLDPNDTNEVWVERSEEEYKSMTPEVARSFERRKRALEQRNHARDLLFQGDFDGLIISSFYQPETVIETLLPYLSGSRPVVVYSHTKEMLVGGAQYMRRSKDFIEADITESFLRQYQVLPGRTHPEMSMSAGGGYLLSGLRVIDCPFDPSLVTKDESGRRTKKRKAKPQPATDAAPQASEEDKDQTPSLSTS</sequence>
<reference evidence="8" key="1">
    <citation type="submission" date="2016-04" db="EMBL/GenBank/DDBJ databases">
        <authorList>
            <person name="Evans L.H."/>
            <person name="Alamgir A."/>
            <person name="Owens N."/>
            <person name="Weber N.D."/>
            <person name="Virtaneva K."/>
            <person name="Barbian K."/>
            <person name="Babar A."/>
            <person name="Rosenke K."/>
        </authorList>
    </citation>
    <scope>NUCLEOTIDE SEQUENCE [LARGE SCALE GENOMIC DNA]</scope>
    <source>
        <strain evidence="8">CBS 101.48</strain>
    </source>
</reference>
<evidence type="ECO:0000256" key="3">
    <source>
        <dbReference type="ARBA" id="ARBA00021704"/>
    </source>
</evidence>
<dbReference type="GO" id="GO:0005634">
    <property type="term" value="C:nucleus"/>
    <property type="evidence" value="ECO:0007669"/>
    <property type="project" value="UniProtKB-SubCell"/>
</dbReference>
<organism evidence="8">
    <name type="scientific">Absidia glauca</name>
    <name type="common">Pin mould</name>
    <dbReference type="NCBI Taxonomy" id="4829"/>
    <lineage>
        <taxon>Eukaryota</taxon>
        <taxon>Fungi</taxon>
        <taxon>Fungi incertae sedis</taxon>
        <taxon>Mucoromycota</taxon>
        <taxon>Mucoromycotina</taxon>
        <taxon>Mucoromycetes</taxon>
        <taxon>Mucorales</taxon>
        <taxon>Cunninghamellaceae</taxon>
        <taxon>Absidia</taxon>
    </lineage>
</organism>
<comment type="similarity">
    <text evidence="2 6">Belongs to the TRM6/GCD10 family.</text>
</comment>
<feature type="region of interest" description="Disordered" evidence="7">
    <location>
        <begin position="428"/>
        <end position="469"/>
    </location>
</feature>
<dbReference type="OrthoDB" id="10254665at2759"/>
<keyword evidence="5 6" id="KW-0539">Nucleus</keyword>
<keyword evidence="9" id="KW-1185">Reference proteome</keyword>
<dbReference type="PIRSF" id="PIRSF038170">
    <property type="entry name" value="tRNA_m1A_mtfrase"/>
    <property type="match status" value="1"/>
</dbReference>